<dbReference type="PROSITE" id="PS50949">
    <property type="entry name" value="HTH_GNTR"/>
    <property type="match status" value="1"/>
</dbReference>
<gene>
    <name evidence="5" type="ORF">WMW72_21795</name>
</gene>
<dbReference type="SMART" id="SM00345">
    <property type="entry name" value="HTH_GNTR"/>
    <property type="match status" value="1"/>
</dbReference>
<dbReference type="SMART" id="SM00895">
    <property type="entry name" value="FCD"/>
    <property type="match status" value="1"/>
</dbReference>
<dbReference type="InterPro" id="IPR008920">
    <property type="entry name" value="TF_FadR/GntR_C"/>
</dbReference>
<evidence type="ECO:0000313" key="6">
    <source>
        <dbReference type="Proteomes" id="UP001469365"/>
    </source>
</evidence>
<feature type="domain" description="HTH gntR-type" evidence="4">
    <location>
        <begin position="9"/>
        <end position="76"/>
    </location>
</feature>
<dbReference type="CDD" id="cd07377">
    <property type="entry name" value="WHTH_GntR"/>
    <property type="match status" value="1"/>
</dbReference>
<dbReference type="SUPFAM" id="SSF46785">
    <property type="entry name" value="Winged helix' DNA-binding domain"/>
    <property type="match status" value="1"/>
</dbReference>
<dbReference type="Gene3D" id="1.20.120.530">
    <property type="entry name" value="GntR ligand-binding domain-like"/>
    <property type="match status" value="1"/>
</dbReference>
<dbReference type="PANTHER" id="PTHR43537">
    <property type="entry name" value="TRANSCRIPTIONAL REGULATOR, GNTR FAMILY"/>
    <property type="match status" value="1"/>
</dbReference>
<evidence type="ECO:0000256" key="1">
    <source>
        <dbReference type="ARBA" id="ARBA00023015"/>
    </source>
</evidence>
<proteinExistence type="predicted"/>
<dbReference type="PANTHER" id="PTHR43537:SF24">
    <property type="entry name" value="GLUCONATE OPERON TRANSCRIPTIONAL REPRESSOR"/>
    <property type="match status" value="1"/>
</dbReference>
<dbReference type="InterPro" id="IPR011711">
    <property type="entry name" value="GntR_C"/>
</dbReference>
<keyword evidence="6" id="KW-1185">Reference proteome</keyword>
<keyword evidence="3" id="KW-0804">Transcription</keyword>
<evidence type="ECO:0000259" key="4">
    <source>
        <dbReference type="PROSITE" id="PS50949"/>
    </source>
</evidence>
<comment type="caution">
    <text evidence="5">The sequence shown here is derived from an EMBL/GenBank/DDBJ whole genome shotgun (WGS) entry which is preliminary data.</text>
</comment>
<evidence type="ECO:0000256" key="3">
    <source>
        <dbReference type="ARBA" id="ARBA00023163"/>
    </source>
</evidence>
<keyword evidence="1" id="KW-0805">Transcription regulation</keyword>
<accession>A0ABU9DS09</accession>
<evidence type="ECO:0000313" key="5">
    <source>
        <dbReference type="EMBL" id="MEK8130543.1"/>
    </source>
</evidence>
<dbReference type="InterPro" id="IPR036388">
    <property type="entry name" value="WH-like_DNA-bd_sf"/>
</dbReference>
<dbReference type="Pfam" id="PF00392">
    <property type="entry name" value="GntR"/>
    <property type="match status" value="1"/>
</dbReference>
<dbReference type="InterPro" id="IPR000524">
    <property type="entry name" value="Tscrpt_reg_HTH_GntR"/>
</dbReference>
<dbReference type="Pfam" id="PF07729">
    <property type="entry name" value="FCD"/>
    <property type="match status" value="1"/>
</dbReference>
<evidence type="ECO:0000256" key="2">
    <source>
        <dbReference type="ARBA" id="ARBA00023125"/>
    </source>
</evidence>
<reference evidence="5 6" key="1">
    <citation type="submission" date="2024-04" db="EMBL/GenBank/DDBJ databases">
        <title>draft genome sequnece of Paenibacillus filicis.</title>
        <authorList>
            <person name="Kim D.-U."/>
        </authorList>
    </citation>
    <scope>NUCLEOTIDE SEQUENCE [LARGE SCALE GENOMIC DNA]</scope>
    <source>
        <strain evidence="5 6">KACC14197</strain>
    </source>
</reference>
<sequence>MKDKQLNRYVLTDELYALLKQQILVHTMQAGDKINIDRLARDLGVSNIPIRESLSRLASEGFVTIVPFKGMFVAGMSLADIDEIFEIRSQLENLAIRKAVPHIPSTELEVILEDLNRGEEAVEKNEEVRISRMNHDLHGTILRYAGNENLRQMVTSIIERIHRYLNYVHYNIEMGAEKVEHEGIVRALLDRDTEKAAEAMRLHIDKAHQRLRAHFDK</sequence>
<dbReference type="EMBL" id="JBBPCC010000015">
    <property type="protein sequence ID" value="MEK8130543.1"/>
    <property type="molecule type" value="Genomic_DNA"/>
</dbReference>
<protein>
    <submittedName>
        <fullName evidence="5">GntR family transcriptional regulator</fullName>
    </submittedName>
</protein>
<name>A0ABU9DS09_9BACL</name>
<dbReference type="Proteomes" id="UP001469365">
    <property type="component" value="Unassembled WGS sequence"/>
</dbReference>
<dbReference type="RefSeq" id="WP_341417679.1">
    <property type="nucleotide sequence ID" value="NZ_JBBPCC010000015.1"/>
</dbReference>
<dbReference type="SUPFAM" id="SSF48008">
    <property type="entry name" value="GntR ligand-binding domain-like"/>
    <property type="match status" value="1"/>
</dbReference>
<dbReference type="Gene3D" id="1.10.10.10">
    <property type="entry name" value="Winged helix-like DNA-binding domain superfamily/Winged helix DNA-binding domain"/>
    <property type="match status" value="1"/>
</dbReference>
<organism evidence="5 6">
    <name type="scientific">Paenibacillus filicis</name>
    <dbReference type="NCBI Taxonomy" id="669464"/>
    <lineage>
        <taxon>Bacteria</taxon>
        <taxon>Bacillati</taxon>
        <taxon>Bacillota</taxon>
        <taxon>Bacilli</taxon>
        <taxon>Bacillales</taxon>
        <taxon>Paenibacillaceae</taxon>
        <taxon>Paenibacillus</taxon>
    </lineage>
</organism>
<dbReference type="InterPro" id="IPR036390">
    <property type="entry name" value="WH_DNA-bd_sf"/>
</dbReference>
<keyword evidence="2" id="KW-0238">DNA-binding</keyword>